<dbReference type="PANTHER" id="PTHR31480">
    <property type="entry name" value="BIFUNCTIONAL LYCOPENE CYCLASE/PHYTOENE SYNTHASE"/>
    <property type="match status" value="1"/>
</dbReference>
<evidence type="ECO:0000256" key="1">
    <source>
        <dbReference type="ARBA" id="ARBA00004684"/>
    </source>
</evidence>
<comment type="similarity">
    <text evidence="2">Belongs to the phytoene/squalene synthase family.</text>
</comment>
<evidence type="ECO:0000256" key="5">
    <source>
        <dbReference type="ARBA" id="ARBA00053028"/>
    </source>
</evidence>
<dbReference type="PROSITE" id="PS01044">
    <property type="entry name" value="SQUALEN_PHYTOEN_SYN_1"/>
    <property type="match status" value="1"/>
</dbReference>
<dbReference type="AlphaFoldDB" id="K9HRB9"/>
<dbReference type="RefSeq" id="WP_009538660.1">
    <property type="nucleotide sequence ID" value="NZ_ANHY01000002.1"/>
</dbReference>
<sequence>MRRPSAEPLASPADFAACRETIRGGSRTFYAASLLLPPRLRGPAYALYAFCRSSDDAVDEGADPAAAVVRLRARLERAAAGRPLDHPCDRAFAATLAAHAIPPALPAALLEGLAWDAEGRSYETLADLRTYAARVAGTVGAMMTLLMGRRESSVLARACDLGVAMQLTNIARDVGEDARRGRLYLPRAWMREAGLDPDAFLAAPATTPALQGVVARLLAEADGLYARSRPGIDRLPRRCRPAIQAARVLYAEIGRAVEDPVARRAVVPSGRKLWLLAPALVAAARPARAEGLALEALPETRFLVDAVTNAPAPLGAGQRQGAAEWTIDLFLELARRERAASAP</sequence>
<protein>
    <submittedName>
        <fullName evidence="6">Phytoene synthase</fullName>
    </submittedName>
</protein>
<dbReference type="CDD" id="cd00683">
    <property type="entry name" value="Trans_IPPS_HH"/>
    <property type="match status" value="1"/>
</dbReference>
<keyword evidence="4" id="KW-0125">Carotenoid biosynthesis</keyword>
<keyword evidence="3" id="KW-0808">Transferase</keyword>
<dbReference type="EMBL" id="ANHY01000002">
    <property type="protein sequence ID" value="EKV32833.1"/>
    <property type="molecule type" value="Genomic_DNA"/>
</dbReference>
<dbReference type="FunFam" id="1.10.600.10:FF:000020">
    <property type="entry name" value="Phytoene synthase"/>
    <property type="match status" value="1"/>
</dbReference>
<dbReference type="Pfam" id="PF00494">
    <property type="entry name" value="SQS_PSY"/>
    <property type="match status" value="1"/>
</dbReference>
<evidence type="ECO:0000313" key="7">
    <source>
        <dbReference type="Proteomes" id="UP000009881"/>
    </source>
</evidence>
<comment type="caution">
    <text evidence="6">The sequence shown here is derived from an EMBL/GenBank/DDBJ whole genome shotgun (WGS) entry which is preliminary data.</text>
</comment>
<evidence type="ECO:0000256" key="2">
    <source>
        <dbReference type="ARBA" id="ARBA00006251"/>
    </source>
</evidence>
<comment type="cofactor">
    <cofactor evidence="5">
        <name>ATP</name>
        <dbReference type="ChEBI" id="CHEBI:30616"/>
    </cofactor>
</comment>
<dbReference type="InterPro" id="IPR019845">
    <property type="entry name" value="Squalene/phytoene_synthase_CS"/>
</dbReference>
<reference evidence="6 7" key="1">
    <citation type="journal article" date="2013" name="Genome Announc.">
        <title>Draft Genome Sequence of an Alphaproteobacterium, Caenispirillum salinarum AK4(T), Isolated from a Solar Saltern.</title>
        <authorList>
            <person name="Khatri I."/>
            <person name="Singh A."/>
            <person name="Korpole S."/>
            <person name="Pinnaka A.K."/>
            <person name="Subramanian S."/>
        </authorList>
    </citation>
    <scope>NUCLEOTIDE SEQUENCE [LARGE SCALE GENOMIC DNA]</scope>
    <source>
        <strain evidence="6 7">AK4</strain>
    </source>
</reference>
<proteinExistence type="inferred from homology"/>
<dbReference type="eggNOG" id="COG1562">
    <property type="taxonomic scope" value="Bacteria"/>
</dbReference>
<dbReference type="SFLD" id="SFLDS00005">
    <property type="entry name" value="Isoprenoid_Synthase_Type_I"/>
    <property type="match status" value="1"/>
</dbReference>
<dbReference type="SFLD" id="SFLDG01212">
    <property type="entry name" value="Phytoene_synthase_like"/>
    <property type="match status" value="1"/>
</dbReference>
<dbReference type="InterPro" id="IPR008949">
    <property type="entry name" value="Isoprenoid_synthase_dom_sf"/>
</dbReference>
<dbReference type="InterPro" id="IPR002060">
    <property type="entry name" value="Squ/phyt_synthse"/>
</dbReference>
<dbReference type="GO" id="GO:0016117">
    <property type="term" value="P:carotenoid biosynthetic process"/>
    <property type="evidence" value="ECO:0007669"/>
    <property type="project" value="UniProtKB-KW"/>
</dbReference>
<dbReference type="SUPFAM" id="SSF48576">
    <property type="entry name" value="Terpenoid synthases"/>
    <property type="match status" value="1"/>
</dbReference>
<dbReference type="PATRIC" id="fig|1238182.3.peg.209"/>
<evidence type="ECO:0000313" key="6">
    <source>
        <dbReference type="EMBL" id="EKV32833.1"/>
    </source>
</evidence>
<gene>
    <name evidence="6" type="ORF">C882_1671</name>
</gene>
<dbReference type="PROSITE" id="PS01045">
    <property type="entry name" value="SQUALEN_PHYTOEN_SYN_2"/>
    <property type="match status" value="1"/>
</dbReference>
<name>K9HRB9_9PROT</name>
<accession>K9HRB9</accession>
<dbReference type="SFLD" id="SFLDG01018">
    <property type="entry name" value="Squalene/Phytoene_Synthase_Lik"/>
    <property type="match status" value="1"/>
</dbReference>
<dbReference type="InterPro" id="IPR044843">
    <property type="entry name" value="Trans_IPPS_bact-type"/>
</dbReference>
<dbReference type="STRING" id="1238182.C882_1671"/>
<organism evidence="6 7">
    <name type="scientific">Caenispirillum salinarum AK4</name>
    <dbReference type="NCBI Taxonomy" id="1238182"/>
    <lineage>
        <taxon>Bacteria</taxon>
        <taxon>Pseudomonadati</taxon>
        <taxon>Pseudomonadota</taxon>
        <taxon>Alphaproteobacteria</taxon>
        <taxon>Rhodospirillales</taxon>
        <taxon>Novispirillaceae</taxon>
        <taxon>Caenispirillum</taxon>
    </lineage>
</organism>
<keyword evidence="7" id="KW-1185">Reference proteome</keyword>
<dbReference type="GO" id="GO:0051996">
    <property type="term" value="F:squalene synthase [NAD(P)H] activity"/>
    <property type="evidence" value="ECO:0007669"/>
    <property type="project" value="InterPro"/>
</dbReference>
<comment type="pathway">
    <text evidence="1">Carotenoid biosynthesis; phytoene biosynthesis.</text>
</comment>
<dbReference type="OrthoDB" id="9807580at2"/>
<evidence type="ECO:0000256" key="3">
    <source>
        <dbReference type="ARBA" id="ARBA00022679"/>
    </source>
</evidence>
<dbReference type="Gene3D" id="1.10.600.10">
    <property type="entry name" value="Farnesyl Diphosphate Synthase"/>
    <property type="match status" value="1"/>
</dbReference>
<evidence type="ECO:0000256" key="4">
    <source>
        <dbReference type="ARBA" id="ARBA00022746"/>
    </source>
</evidence>
<dbReference type="GO" id="GO:0004311">
    <property type="term" value="F:geranylgeranyl diphosphate synthase activity"/>
    <property type="evidence" value="ECO:0007669"/>
    <property type="project" value="InterPro"/>
</dbReference>
<dbReference type="Proteomes" id="UP000009881">
    <property type="component" value="Unassembled WGS sequence"/>
</dbReference>
<dbReference type="InterPro" id="IPR033904">
    <property type="entry name" value="Trans_IPPS_HH"/>
</dbReference>